<accession>A0A4R2NDP0</accession>
<dbReference type="PROSITE" id="PS51832">
    <property type="entry name" value="HD_GYP"/>
    <property type="match status" value="1"/>
</dbReference>
<dbReference type="Proteomes" id="UP000295182">
    <property type="component" value="Unassembled WGS sequence"/>
</dbReference>
<dbReference type="Pfam" id="PF13487">
    <property type="entry name" value="HD_5"/>
    <property type="match status" value="1"/>
</dbReference>
<dbReference type="InterPro" id="IPR037522">
    <property type="entry name" value="HD_GYP_dom"/>
</dbReference>
<feature type="domain" description="HD-GYP" evidence="1">
    <location>
        <begin position="123"/>
        <end position="320"/>
    </location>
</feature>
<dbReference type="AlphaFoldDB" id="A0A4R2NDP0"/>
<keyword evidence="3" id="KW-1185">Reference proteome</keyword>
<evidence type="ECO:0000259" key="1">
    <source>
        <dbReference type="PROSITE" id="PS51832"/>
    </source>
</evidence>
<dbReference type="InterPro" id="IPR003607">
    <property type="entry name" value="HD/PDEase_dom"/>
</dbReference>
<name>A0A4R2NDP0_9BURK</name>
<reference evidence="2 3" key="1">
    <citation type="submission" date="2019-03" db="EMBL/GenBank/DDBJ databases">
        <title>Genomic Encyclopedia of Type Strains, Phase IV (KMG-IV): sequencing the most valuable type-strain genomes for metagenomic binning, comparative biology and taxonomic classification.</title>
        <authorList>
            <person name="Goeker M."/>
        </authorList>
    </citation>
    <scope>NUCLEOTIDE SEQUENCE [LARGE SCALE GENOMIC DNA]</scope>
    <source>
        <strain evidence="2 3">DSM 1837</strain>
    </source>
</reference>
<dbReference type="CDD" id="cd00077">
    <property type="entry name" value="HDc"/>
    <property type="match status" value="1"/>
</dbReference>
<protein>
    <submittedName>
        <fullName evidence="2">HD domain-containing protein</fullName>
    </submittedName>
</protein>
<sequence>MTDTFPVSMDSLAFPERLPESPHYLRAVTELAQRRAVVAQEAIYAEGGIKLVEKGTRIDGRLYDRLVQHKLREPIDSHLAAEDTIDHAVLVAAAREVARDSPLGQLLGPALGTGFDRMWVSLAQVPLPSTMAFKLTVMREQRPKLFQHSLEMVIVAMFLGLRSALNDNDCIALTAAALLHDVGVLHMPPAWRDPQHKFTGVDRKQLVAHPITSMLMLRAAQVYPREVELAVLEHHERMDGTGYPRGLQGADISPLGRILLLAEVVTAFYAKYTEDLPAQQLSLALRLNHRRFPAALVAHVLPLLGQAAPQDAVLQPLAADAPRAIETLARAFAHWETAKVVALSPDPDLDGQGIITFVDERLMALKKILVEAGAHPDQQREMLPLLQDDAASLAEVAFVCREAMWQLQNIANSCLRRWPLTTERRNPIDAAVAQWCDWVLGKL</sequence>
<dbReference type="PANTHER" id="PTHR43155:SF2">
    <property type="entry name" value="CYCLIC DI-GMP PHOSPHODIESTERASE PA4108"/>
    <property type="match status" value="1"/>
</dbReference>
<gene>
    <name evidence="2" type="ORF">EV674_10625</name>
</gene>
<dbReference type="EMBL" id="SLXH01000006">
    <property type="protein sequence ID" value="TCP19182.1"/>
    <property type="molecule type" value="Genomic_DNA"/>
</dbReference>
<dbReference type="SUPFAM" id="SSF109604">
    <property type="entry name" value="HD-domain/PDEase-like"/>
    <property type="match status" value="1"/>
</dbReference>
<dbReference type="RefSeq" id="WP_241524875.1">
    <property type="nucleotide sequence ID" value="NZ_QXNC01000004.1"/>
</dbReference>
<evidence type="ECO:0000313" key="3">
    <source>
        <dbReference type="Proteomes" id="UP000295182"/>
    </source>
</evidence>
<dbReference type="Gene3D" id="1.10.3210.10">
    <property type="entry name" value="Hypothetical protein af1432"/>
    <property type="match status" value="1"/>
</dbReference>
<evidence type="ECO:0000313" key="2">
    <source>
        <dbReference type="EMBL" id="TCP19182.1"/>
    </source>
</evidence>
<organism evidence="2 3">
    <name type="scientific">Simplicispira metamorpha</name>
    <dbReference type="NCBI Taxonomy" id="80881"/>
    <lineage>
        <taxon>Bacteria</taxon>
        <taxon>Pseudomonadati</taxon>
        <taxon>Pseudomonadota</taxon>
        <taxon>Betaproteobacteria</taxon>
        <taxon>Burkholderiales</taxon>
        <taxon>Comamonadaceae</taxon>
        <taxon>Simplicispira</taxon>
    </lineage>
</organism>
<proteinExistence type="predicted"/>
<comment type="caution">
    <text evidence="2">The sequence shown here is derived from an EMBL/GenBank/DDBJ whole genome shotgun (WGS) entry which is preliminary data.</text>
</comment>
<dbReference type="PANTHER" id="PTHR43155">
    <property type="entry name" value="CYCLIC DI-GMP PHOSPHODIESTERASE PA4108-RELATED"/>
    <property type="match status" value="1"/>
</dbReference>
<dbReference type="GO" id="GO:0008081">
    <property type="term" value="F:phosphoric diester hydrolase activity"/>
    <property type="evidence" value="ECO:0007669"/>
    <property type="project" value="UniProtKB-ARBA"/>
</dbReference>